<proteinExistence type="predicted"/>
<evidence type="ECO:0000313" key="2">
    <source>
        <dbReference type="Proteomes" id="UP000823388"/>
    </source>
</evidence>
<name>A0A8T0XH73_PANVG</name>
<accession>A0A8T0XH73</accession>
<protein>
    <submittedName>
        <fullName evidence="1">Uncharacterized protein</fullName>
    </submittedName>
</protein>
<dbReference type="Proteomes" id="UP000823388">
    <property type="component" value="Chromosome 1K"/>
</dbReference>
<comment type="caution">
    <text evidence="1">The sequence shown here is derived from an EMBL/GenBank/DDBJ whole genome shotgun (WGS) entry which is preliminary data.</text>
</comment>
<keyword evidence="2" id="KW-1185">Reference proteome</keyword>
<dbReference type="AlphaFoldDB" id="A0A8T0XH73"/>
<dbReference type="EMBL" id="CM029037">
    <property type="protein sequence ID" value="KAG2657246.1"/>
    <property type="molecule type" value="Genomic_DNA"/>
</dbReference>
<reference evidence="1" key="1">
    <citation type="submission" date="2020-05" db="EMBL/GenBank/DDBJ databases">
        <title>WGS assembly of Panicum virgatum.</title>
        <authorList>
            <person name="Lovell J.T."/>
            <person name="Jenkins J."/>
            <person name="Shu S."/>
            <person name="Juenger T.E."/>
            <person name="Schmutz J."/>
        </authorList>
    </citation>
    <scope>NUCLEOTIDE SEQUENCE</scope>
    <source>
        <strain evidence="1">AP13</strain>
    </source>
</reference>
<gene>
    <name evidence="1" type="ORF">PVAP13_1KG185100</name>
</gene>
<organism evidence="1 2">
    <name type="scientific">Panicum virgatum</name>
    <name type="common">Blackwell switchgrass</name>
    <dbReference type="NCBI Taxonomy" id="38727"/>
    <lineage>
        <taxon>Eukaryota</taxon>
        <taxon>Viridiplantae</taxon>
        <taxon>Streptophyta</taxon>
        <taxon>Embryophyta</taxon>
        <taxon>Tracheophyta</taxon>
        <taxon>Spermatophyta</taxon>
        <taxon>Magnoliopsida</taxon>
        <taxon>Liliopsida</taxon>
        <taxon>Poales</taxon>
        <taxon>Poaceae</taxon>
        <taxon>PACMAD clade</taxon>
        <taxon>Panicoideae</taxon>
        <taxon>Panicodae</taxon>
        <taxon>Paniceae</taxon>
        <taxon>Panicinae</taxon>
        <taxon>Panicum</taxon>
        <taxon>Panicum sect. Hiantes</taxon>
    </lineage>
</organism>
<evidence type="ECO:0000313" key="1">
    <source>
        <dbReference type="EMBL" id="KAG2657246.1"/>
    </source>
</evidence>
<sequence length="34" mass="3976">MYPSSILHWIIDESSPEKLLARLEQYRTLIITSA</sequence>